<keyword evidence="4 6" id="KW-0472">Membrane</keyword>
<dbReference type="EMBL" id="KV427625">
    <property type="protein sequence ID" value="KZT06243.1"/>
    <property type="molecule type" value="Genomic_DNA"/>
</dbReference>
<feature type="region of interest" description="Disordered" evidence="5">
    <location>
        <begin position="142"/>
        <end position="166"/>
    </location>
</feature>
<evidence type="ECO:0000256" key="2">
    <source>
        <dbReference type="ARBA" id="ARBA00022692"/>
    </source>
</evidence>
<feature type="transmembrane region" description="Helical" evidence="6">
    <location>
        <begin position="6"/>
        <end position="28"/>
    </location>
</feature>
<evidence type="ECO:0000313" key="7">
    <source>
        <dbReference type="EMBL" id="KZT06243.1"/>
    </source>
</evidence>
<reference evidence="7 8" key="1">
    <citation type="journal article" date="2016" name="Mol. Biol. Evol.">
        <title>Comparative Genomics of Early-Diverging Mushroom-Forming Fungi Provides Insights into the Origins of Lignocellulose Decay Capabilities.</title>
        <authorList>
            <person name="Nagy L.G."/>
            <person name="Riley R."/>
            <person name="Tritt A."/>
            <person name="Adam C."/>
            <person name="Daum C."/>
            <person name="Floudas D."/>
            <person name="Sun H."/>
            <person name="Yadav J.S."/>
            <person name="Pangilinan J."/>
            <person name="Larsson K.H."/>
            <person name="Matsuura K."/>
            <person name="Barry K."/>
            <person name="Labutti K."/>
            <person name="Kuo R."/>
            <person name="Ohm R.A."/>
            <person name="Bhattacharya S.S."/>
            <person name="Shirouzu T."/>
            <person name="Yoshinaga Y."/>
            <person name="Martin F.M."/>
            <person name="Grigoriev I.V."/>
            <person name="Hibbett D.S."/>
        </authorList>
    </citation>
    <scope>NUCLEOTIDE SEQUENCE [LARGE SCALE GENOMIC DNA]</scope>
    <source>
        <strain evidence="7 8">93-53</strain>
    </source>
</reference>
<evidence type="ECO:0000256" key="4">
    <source>
        <dbReference type="ARBA" id="ARBA00023136"/>
    </source>
</evidence>
<evidence type="ECO:0000313" key="8">
    <source>
        <dbReference type="Proteomes" id="UP000076871"/>
    </source>
</evidence>
<dbReference type="GeneID" id="63825980"/>
<dbReference type="PANTHER" id="PTHR13259:SF1">
    <property type="entry name" value="BLADDER CANCER-ASSOCIATED PROTEIN"/>
    <property type="match status" value="1"/>
</dbReference>
<evidence type="ECO:0000256" key="5">
    <source>
        <dbReference type="SAM" id="MobiDB-lite"/>
    </source>
</evidence>
<dbReference type="OrthoDB" id="5563033at2759"/>
<feature type="transmembrane region" description="Helical" evidence="6">
    <location>
        <begin position="37"/>
        <end position="56"/>
    </location>
</feature>
<dbReference type="Proteomes" id="UP000076871">
    <property type="component" value="Unassembled WGS sequence"/>
</dbReference>
<dbReference type="InterPro" id="IPR009598">
    <property type="entry name" value="BCALP"/>
</dbReference>
<accession>A0A165E4U2</accession>
<dbReference type="RefSeq" id="XP_040763983.1">
    <property type="nucleotide sequence ID" value="XM_040908951.1"/>
</dbReference>
<feature type="region of interest" description="Disordered" evidence="5">
    <location>
        <begin position="202"/>
        <end position="271"/>
    </location>
</feature>
<dbReference type="AlphaFoldDB" id="A0A165E4U2"/>
<keyword evidence="2 6" id="KW-0812">Transmembrane</keyword>
<evidence type="ECO:0000256" key="3">
    <source>
        <dbReference type="ARBA" id="ARBA00022989"/>
    </source>
</evidence>
<gene>
    <name evidence="7" type="ORF">LAESUDRAFT_726064</name>
</gene>
<proteinExistence type="predicted"/>
<dbReference type="GO" id="GO:0016020">
    <property type="term" value="C:membrane"/>
    <property type="evidence" value="ECO:0007669"/>
    <property type="project" value="UniProtKB-SubCell"/>
</dbReference>
<sequence>MWCTRWYLPLVLLPFPIAPPYFLLLFLLSTTMHARPCFYCIVLLSAMFVSSCYWPPVPLETALTMPWSENITTYGDALLSLLPDLPEDMMPTDVPMLDRCWCDLSSTKLFEPFNVTQWELNSVEKLKDELEHELNARRQMELAAQAAEAKREEPPEENEHESTPDAEAAELVRHAQEATEKRQGSMLSHVWNAVTGWSISRKANTSTDTTPPTSPHLSIEPVPTIELPSHQPTLHSGSRPPVDPGSKNSTSVPTSGEERSRPETPKLPLLRREYDLRPYGFALIIDFGWSTSHS</sequence>
<evidence type="ECO:0000256" key="1">
    <source>
        <dbReference type="ARBA" id="ARBA00004370"/>
    </source>
</evidence>
<dbReference type="SMART" id="SM01396">
    <property type="entry name" value="BC10"/>
    <property type="match status" value="1"/>
</dbReference>
<keyword evidence="8" id="KW-1185">Reference proteome</keyword>
<keyword evidence="3 6" id="KW-1133">Transmembrane helix</keyword>
<dbReference type="InParanoid" id="A0A165E4U2"/>
<dbReference type="PANTHER" id="PTHR13259">
    <property type="entry name" value="BLADDER CANCER 10 KD PROTEIN HOMOLOG"/>
    <property type="match status" value="1"/>
</dbReference>
<feature type="compositionally biased region" description="Basic and acidic residues" evidence="5">
    <location>
        <begin position="256"/>
        <end position="271"/>
    </location>
</feature>
<protein>
    <submittedName>
        <fullName evidence="7">Uncharacterized protein</fullName>
    </submittedName>
</protein>
<comment type="subcellular location">
    <subcellularLocation>
        <location evidence="1">Membrane</location>
    </subcellularLocation>
</comment>
<organism evidence="7 8">
    <name type="scientific">Laetiporus sulphureus 93-53</name>
    <dbReference type="NCBI Taxonomy" id="1314785"/>
    <lineage>
        <taxon>Eukaryota</taxon>
        <taxon>Fungi</taxon>
        <taxon>Dikarya</taxon>
        <taxon>Basidiomycota</taxon>
        <taxon>Agaricomycotina</taxon>
        <taxon>Agaricomycetes</taxon>
        <taxon>Polyporales</taxon>
        <taxon>Laetiporus</taxon>
    </lineage>
</organism>
<evidence type="ECO:0000256" key="6">
    <source>
        <dbReference type="SAM" id="Phobius"/>
    </source>
</evidence>
<name>A0A165E4U2_9APHY</name>
<dbReference type="Pfam" id="PF06726">
    <property type="entry name" value="BC10"/>
    <property type="match status" value="1"/>
</dbReference>